<dbReference type="Proteomes" id="UP001056460">
    <property type="component" value="Segment"/>
</dbReference>
<accession>A0A9E7E1Z7</accession>
<keyword evidence="2" id="KW-1185">Reference proteome</keyword>
<name>A0A9E7E1Z7_9CAUD</name>
<gene>
    <name evidence="1" type="ORF">Mallos_BL6003</name>
</gene>
<evidence type="ECO:0000313" key="1">
    <source>
        <dbReference type="EMBL" id="URA07111.1"/>
    </source>
</evidence>
<protein>
    <submittedName>
        <fullName evidence="1">Uncharacterized protein</fullName>
    </submittedName>
</protein>
<proteinExistence type="predicted"/>
<dbReference type="EMBL" id="ON189047">
    <property type="protein sequence ID" value="URA07111.1"/>
    <property type="molecule type" value="Genomic_DNA"/>
</dbReference>
<reference evidence="1" key="1">
    <citation type="journal article" date="2022" name="Viruses">
        <title>Isolation of novel Xanthomonas phages for the plant pathogens X. translucens and X. campestris.</title>
        <authorList>
            <person name="Erdrich S.H."/>
            <person name="Sharma V."/>
            <person name="Schurr U."/>
            <person name="Arsova B."/>
            <person name="Frunzke J."/>
        </authorList>
    </citation>
    <scope>NUCLEOTIDE SEQUENCE</scope>
</reference>
<sequence length="137" mass="16399">MRGWLRDRLEKRAHQVIIAHLRATRTPVKVEPTQGMFNFRCHENTVEWQRQRPDHTVVETIYIDDGQPILHYIARDPAGALLEVTLGWRADELEYYVLRDILVPRSIYKEFNSSLEYWLHFSTPTWLRWLSGLKRVL</sequence>
<evidence type="ECO:0000313" key="2">
    <source>
        <dbReference type="Proteomes" id="UP001056460"/>
    </source>
</evidence>
<organism evidence="1 2">
    <name type="scientific">Xanthomonas phage Mallos</name>
    <dbReference type="NCBI Taxonomy" id="2939131"/>
    <lineage>
        <taxon>Viruses</taxon>
        <taxon>Duplodnaviria</taxon>
        <taxon>Heunggongvirae</taxon>
        <taxon>Uroviricota</taxon>
        <taxon>Caudoviricetes</taxon>
        <taxon>Mesyanzhinovviridae</taxon>
        <taxon>Bradleyvirinae</taxon>
        <taxon>Mallosvirus</taxon>
        <taxon>Mallosvirus mallos</taxon>
    </lineage>
</organism>